<name>A0A177ACA0_9PEZI</name>
<evidence type="ECO:0000313" key="1">
    <source>
        <dbReference type="EMBL" id="OAF59420.1"/>
    </source>
</evidence>
<dbReference type="OrthoDB" id="3598765at2759"/>
<reference evidence="1" key="1">
    <citation type="submission" date="2016-03" db="EMBL/GenBank/DDBJ databases">
        <title>Updated assembly of Pseudogymnoascus destructans, the fungus causing white-nose syndrome of bats.</title>
        <authorList>
            <person name="Palmer J.M."/>
            <person name="Drees K.P."/>
            <person name="Foster J.T."/>
            <person name="Lindner D.L."/>
        </authorList>
    </citation>
    <scope>NUCLEOTIDE SEQUENCE [LARGE SCALE GENOMIC DNA]</scope>
    <source>
        <strain evidence="1">20631-21</strain>
    </source>
</reference>
<dbReference type="GeneID" id="36287526"/>
<accession>A0A177ACA0</accession>
<gene>
    <name evidence="1" type="ORF">VC83_04455</name>
</gene>
<dbReference type="Proteomes" id="UP000077154">
    <property type="component" value="Unassembled WGS sequence"/>
</dbReference>
<dbReference type="EMBL" id="KV441394">
    <property type="protein sequence ID" value="OAF59420.1"/>
    <property type="molecule type" value="Genomic_DNA"/>
</dbReference>
<organism evidence="1">
    <name type="scientific">Pseudogymnoascus destructans</name>
    <dbReference type="NCBI Taxonomy" id="655981"/>
    <lineage>
        <taxon>Eukaryota</taxon>
        <taxon>Fungi</taxon>
        <taxon>Dikarya</taxon>
        <taxon>Ascomycota</taxon>
        <taxon>Pezizomycotina</taxon>
        <taxon>Leotiomycetes</taxon>
        <taxon>Thelebolales</taxon>
        <taxon>Thelebolaceae</taxon>
        <taxon>Pseudogymnoascus</taxon>
    </lineage>
</organism>
<proteinExistence type="predicted"/>
<protein>
    <submittedName>
        <fullName evidence="1">Uncharacterized protein</fullName>
    </submittedName>
</protein>
<sequence length="135" mass="15537">MTYELPEVKLFRIDTDTHPRQYVEKADIKHTPSKFNPTWTSLGDDDIEPDLEAQASAFFHLAQGIEDAMDEIPDNNRILRKPQDELVIVDTNVQMPICVNKQKIEVGSTVMYAMSPQKSLWRDCVTLAFKVARER</sequence>
<dbReference type="RefSeq" id="XP_024324703.1">
    <property type="nucleotide sequence ID" value="XM_024468086.1"/>
</dbReference>
<dbReference type="AlphaFoldDB" id="A0A177ACA0"/>